<dbReference type="Gene3D" id="6.10.340.10">
    <property type="match status" value="1"/>
</dbReference>
<sequence>MLIRNKLIILFTLLTMGVLGLFSTFLYSTFSLYRQVIFRTRLTEKAQTAASLLINRRHQFDDFFDQLMQSDMLTIVDEHIMIFDERGTMVYTNRRGRPTPGVLNFIKTLKTPLPIYVALDENEAVGMVHQDSNRVFRVVAMGYDQVGFTRLIMLRQLMLWGNLGSVILLVAVGYVFSRRVLRPISKAMDEVDMISVQHLDRRLDEGNRRDEIARLAMTFNEMLNRLQKSFEAQRSFVSHASHELRTPLTNMLGTLQISHDYDEDPKELKASMASTMEEIRQLISLTNSLLSLARTGEGLVGLEVISVDDCVTNALTHLHNKYPNRQIRYDFGLLPEDTTTFFETYGNMSLLTTCILNVIDNACKYSDGPVEVLLSQEKMIILSVRDYGQGISETDLPHLMEPFFRSNEVSNVSGFGIGLAVVQKIISLHGGTIQFQSQVGKGTTVTLKLPTTSSLKTADEEKQ</sequence>
<dbReference type="InterPro" id="IPR003661">
    <property type="entry name" value="HisK_dim/P_dom"/>
</dbReference>
<evidence type="ECO:0000259" key="13">
    <source>
        <dbReference type="PROSITE" id="PS50885"/>
    </source>
</evidence>
<keyword evidence="4" id="KW-0597">Phosphoprotein</keyword>
<dbReference type="SUPFAM" id="SSF47384">
    <property type="entry name" value="Homodimeric domain of signal transducing histidine kinase"/>
    <property type="match status" value="1"/>
</dbReference>
<comment type="subcellular location">
    <subcellularLocation>
        <location evidence="2">Membrane</location>
    </subcellularLocation>
</comment>
<dbReference type="AlphaFoldDB" id="A0A2S7ILE5"/>
<evidence type="ECO:0000259" key="12">
    <source>
        <dbReference type="PROSITE" id="PS50109"/>
    </source>
</evidence>
<dbReference type="InterPro" id="IPR036890">
    <property type="entry name" value="HATPase_C_sf"/>
</dbReference>
<keyword evidence="6 11" id="KW-0812">Transmembrane</keyword>
<evidence type="ECO:0000256" key="2">
    <source>
        <dbReference type="ARBA" id="ARBA00004370"/>
    </source>
</evidence>
<evidence type="ECO:0000313" key="15">
    <source>
        <dbReference type="Proteomes" id="UP000239590"/>
    </source>
</evidence>
<dbReference type="SMART" id="SM00388">
    <property type="entry name" value="HisKA"/>
    <property type="match status" value="1"/>
</dbReference>
<dbReference type="PRINTS" id="PR00344">
    <property type="entry name" value="BCTRLSENSOR"/>
</dbReference>
<dbReference type="PANTHER" id="PTHR45436">
    <property type="entry name" value="SENSOR HISTIDINE KINASE YKOH"/>
    <property type="match status" value="1"/>
</dbReference>
<keyword evidence="8 11" id="KW-1133">Transmembrane helix</keyword>
<keyword evidence="5" id="KW-0808">Transferase</keyword>
<dbReference type="Gene3D" id="1.10.287.130">
    <property type="match status" value="1"/>
</dbReference>
<reference evidence="15" key="1">
    <citation type="submission" date="2018-02" db="EMBL/GenBank/DDBJ databases">
        <title>Genome sequencing of Solimonas sp. HR-BB.</title>
        <authorList>
            <person name="Lee Y."/>
            <person name="Jeon C.O."/>
        </authorList>
    </citation>
    <scope>NUCLEOTIDE SEQUENCE [LARGE SCALE GENOMIC DNA]</scope>
    <source>
        <strain evidence="15">HR-U</strain>
    </source>
</reference>
<dbReference type="PANTHER" id="PTHR45436:SF5">
    <property type="entry name" value="SENSOR HISTIDINE KINASE TRCS"/>
    <property type="match status" value="1"/>
</dbReference>
<comment type="catalytic activity">
    <reaction evidence="1">
        <text>ATP + protein L-histidine = ADP + protein N-phospho-L-histidine.</text>
        <dbReference type="EC" id="2.7.13.3"/>
    </reaction>
</comment>
<dbReference type="Pfam" id="PF00512">
    <property type="entry name" value="HisKA"/>
    <property type="match status" value="1"/>
</dbReference>
<dbReference type="EC" id="2.7.13.3" evidence="3"/>
<dbReference type="Proteomes" id="UP000239590">
    <property type="component" value="Unassembled WGS sequence"/>
</dbReference>
<dbReference type="InterPro" id="IPR005467">
    <property type="entry name" value="His_kinase_dom"/>
</dbReference>
<dbReference type="EMBL" id="PTRA01000001">
    <property type="protein sequence ID" value="PQA58476.1"/>
    <property type="molecule type" value="Genomic_DNA"/>
</dbReference>
<evidence type="ECO:0000256" key="5">
    <source>
        <dbReference type="ARBA" id="ARBA00022679"/>
    </source>
</evidence>
<organism evidence="14 15">
    <name type="scientific">Siphonobacter curvatus</name>
    <dbReference type="NCBI Taxonomy" id="2094562"/>
    <lineage>
        <taxon>Bacteria</taxon>
        <taxon>Pseudomonadati</taxon>
        <taxon>Bacteroidota</taxon>
        <taxon>Cytophagia</taxon>
        <taxon>Cytophagales</taxon>
        <taxon>Cytophagaceae</taxon>
        <taxon>Siphonobacter</taxon>
    </lineage>
</organism>
<dbReference type="CDD" id="cd06225">
    <property type="entry name" value="HAMP"/>
    <property type="match status" value="1"/>
</dbReference>
<dbReference type="SMART" id="SM00387">
    <property type="entry name" value="HATPase_c"/>
    <property type="match status" value="1"/>
</dbReference>
<evidence type="ECO:0000256" key="10">
    <source>
        <dbReference type="ARBA" id="ARBA00023136"/>
    </source>
</evidence>
<keyword evidence="15" id="KW-1185">Reference proteome</keyword>
<dbReference type="GO" id="GO:0000155">
    <property type="term" value="F:phosphorelay sensor kinase activity"/>
    <property type="evidence" value="ECO:0007669"/>
    <property type="project" value="InterPro"/>
</dbReference>
<dbReference type="InterPro" id="IPR003660">
    <property type="entry name" value="HAMP_dom"/>
</dbReference>
<protein>
    <recommendedName>
        <fullName evidence="3">histidine kinase</fullName>
        <ecNumber evidence="3">2.7.13.3</ecNumber>
    </recommendedName>
</protein>
<dbReference type="Pfam" id="PF00672">
    <property type="entry name" value="HAMP"/>
    <property type="match status" value="1"/>
</dbReference>
<gene>
    <name evidence="14" type="ORF">C5O19_02030</name>
</gene>
<feature type="domain" description="Histidine kinase" evidence="12">
    <location>
        <begin position="239"/>
        <end position="453"/>
    </location>
</feature>
<dbReference type="OrthoDB" id="594725at2"/>
<dbReference type="PROSITE" id="PS50109">
    <property type="entry name" value="HIS_KIN"/>
    <property type="match status" value="1"/>
</dbReference>
<proteinExistence type="predicted"/>
<evidence type="ECO:0000256" key="11">
    <source>
        <dbReference type="SAM" id="Phobius"/>
    </source>
</evidence>
<comment type="caution">
    <text evidence="14">The sequence shown here is derived from an EMBL/GenBank/DDBJ whole genome shotgun (WGS) entry which is preliminary data.</text>
</comment>
<dbReference type="InterPro" id="IPR003594">
    <property type="entry name" value="HATPase_dom"/>
</dbReference>
<dbReference type="InterPro" id="IPR036097">
    <property type="entry name" value="HisK_dim/P_sf"/>
</dbReference>
<dbReference type="InterPro" id="IPR050428">
    <property type="entry name" value="TCS_sensor_his_kinase"/>
</dbReference>
<evidence type="ECO:0000256" key="9">
    <source>
        <dbReference type="ARBA" id="ARBA00023012"/>
    </source>
</evidence>
<dbReference type="CDD" id="cd00082">
    <property type="entry name" value="HisKA"/>
    <property type="match status" value="1"/>
</dbReference>
<name>A0A2S7ILE5_9BACT</name>
<dbReference type="InterPro" id="IPR004358">
    <property type="entry name" value="Sig_transdc_His_kin-like_C"/>
</dbReference>
<evidence type="ECO:0000313" key="14">
    <source>
        <dbReference type="EMBL" id="PQA58476.1"/>
    </source>
</evidence>
<evidence type="ECO:0000256" key="4">
    <source>
        <dbReference type="ARBA" id="ARBA00022553"/>
    </source>
</evidence>
<evidence type="ECO:0000256" key="6">
    <source>
        <dbReference type="ARBA" id="ARBA00022692"/>
    </source>
</evidence>
<evidence type="ECO:0000256" key="8">
    <source>
        <dbReference type="ARBA" id="ARBA00022989"/>
    </source>
</evidence>
<dbReference type="SUPFAM" id="SSF55874">
    <property type="entry name" value="ATPase domain of HSP90 chaperone/DNA topoisomerase II/histidine kinase"/>
    <property type="match status" value="1"/>
</dbReference>
<keyword evidence="7 14" id="KW-0418">Kinase</keyword>
<feature type="transmembrane region" description="Helical" evidence="11">
    <location>
        <begin position="7"/>
        <end position="30"/>
    </location>
</feature>
<dbReference type="GO" id="GO:0005886">
    <property type="term" value="C:plasma membrane"/>
    <property type="evidence" value="ECO:0007669"/>
    <property type="project" value="TreeGrafter"/>
</dbReference>
<evidence type="ECO:0000256" key="3">
    <source>
        <dbReference type="ARBA" id="ARBA00012438"/>
    </source>
</evidence>
<dbReference type="SUPFAM" id="SSF158472">
    <property type="entry name" value="HAMP domain-like"/>
    <property type="match status" value="1"/>
</dbReference>
<dbReference type="Pfam" id="PF02518">
    <property type="entry name" value="HATPase_c"/>
    <property type="match status" value="1"/>
</dbReference>
<keyword evidence="10 11" id="KW-0472">Membrane</keyword>
<evidence type="ECO:0000256" key="1">
    <source>
        <dbReference type="ARBA" id="ARBA00000085"/>
    </source>
</evidence>
<accession>A0A2S7ILE5</accession>
<feature type="domain" description="HAMP" evidence="13">
    <location>
        <begin position="178"/>
        <end position="231"/>
    </location>
</feature>
<dbReference type="PROSITE" id="PS50885">
    <property type="entry name" value="HAMP"/>
    <property type="match status" value="1"/>
</dbReference>
<feature type="transmembrane region" description="Helical" evidence="11">
    <location>
        <begin position="157"/>
        <end position="176"/>
    </location>
</feature>
<dbReference type="Gene3D" id="3.30.565.10">
    <property type="entry name" value="Histidine kinase-like ATPase, C-terminal domain"/>
    <property type="match status" value="1"/>
</dbReference>
<evidence type="ECO:0000256" key="7">
    <source>
        <dbReference type="ARBA" id="ARBA00022777"/>
    </source>
</evidence>
<dbReference type="SMART" id="SM00304">
    <property type="entry name" value="HAMP"/>
    <property type="match status" value="1"/>
</dbReference>
<keyword evidence="9" id="KW-0902">Two-component regulatory system</keyword>
<dbReference type="RefSeq" id="WP_104709692.1">
    <property type="nucleotide sequence ID" value="NZ_PTRA01000001.1"/>
</dbReference>